<reference evidence="1 2" key="1">
    <citation type="submission" date="2018-06" db="EMBL/GenBank/DDBJ databases">
        <authorList>
            <consortium name="Pathogen Informatics"/>
            <person name="Doyle S."/>
        </authorList>
    </citation>
    <scope>NUCLEOTIDE SEQUENCE [LARGE SCALE GENOMIC DNA]</scope>
    <source>
        <strain evidence="1 2">NCTC11470</strain>
    </source>
</reference>
<keyword evidence="1" id="KW-0808">Transferase</keyword>
<dbReference type="GO" id="GO:0016740">
    <property type="term" value="F:transferase activity"/>
    <property type="evidence" value="ECO:0007669"/>
    <property type="project" value="UniProtKB-KW"/>
</dbReference>
<organism evidence="1 2">
    <name type="scientific">Yersinia frederiksenii</name>
    <dbReference type="NCBI Taxonomy" id="29484"/>
    <lineage>
        <taxon>Bacteria</taxon>
        <taxon>Pseudomonadati</taxon>
        <taxon>Pseudomonadota</taxon>
        <taxon>Gammaproteobacteria</taxon>
        <taxon>Enterobacterales</taxon>
        <taxon>Yersiniaceae</taxon>
        <taxon>Yersinia</taxon>
    </lineage>
</organism>
<dbReference type="InterPro" id="IPR011024">
    <property type="entry name" value="G_crystallin-like"/>
</dbReference>
<dbReference type="SUPFAM" id="SSF55729">
    <property type="entry name" value="Acyl-CoA N-acyltransferases (Nat)"/>
    <property type="match status" value="1"/>
</dbReference>
<proteinExistence type="predicted"/>
<dbReference type="OrthoDB" id="6480681at2"/>
<accession>A0A380PXS5</accession>
<sequence length="817" mass="92375">MKIVTKLFASTILIISQSTWSDEAKICFYELADYQGESFCAEESEANSTYNYDDNFDHGIASISVPPGMIITIYDGINFSGTKKKLKNDINLPELISSGLYQKIKSYQIEPAICFYTEDNYQGDSTCLASNQQIDLYHDSQGIINSDRNVLLVHNDSIKSITIPDGMMATIYKNDNFNAPFFELTESITVNGLKSLGMDSEITGMKATESKELNCDQQCIIIGRRRINLTDAFGSYWDNTLLKNKQLLLVFNSEGIYRDTTYDIKLFGGPTISLNKGNIIFSDLSMISKFYFSLHKEIDRLSFIIQIEDGIVKTQYIQTLNNNLVDISPIILFEWQNTIKENPEIEIINYNIEKPLILAKTILTADTGIKSEKKRDANQISKASKIICAFTPFLNIYNYITQGKCQQLDNIVFSAHQYFNNNTAGKTLHIAGSSRPLSKESLTGTKPPDINSFNSYALLTYIDSTKHNQSLSLPAVAKACMVSIYSLFNSRQTRQIKPHCIDWTLEIMTDFTLLFGHSLETWNAVFFGQIIDSITRTGSTGVEVKDHDVEKRLINAVKEKIMEKNTEDAFNHVRTAFDYAQLSYLGNRFRYLSDESPSQVELLPLGVYELILDTFIYRPIPPTFIVQNEPIVQHDLNFEVEILTTLSPEEEEKLSDAEIQNAQAMRRRLSETIAQWGEQYQGTHMGADPTTDDTQTVLSKILHAGHIVTGIIHRRLIIRRPGEIYVVIKLHGRIIAIILADRFNSQSEVELVASATLPDYVLFPEREGTVRGAGTAAVSELARYLQRQGARTLFSEVISHPSARVKQKLGFNFKNEF</sequence>
<evidence type="ECO:0000313" key="1">
    <source>
        <dbReference type="EMBL" id="SUP78358.1"/>
    </source>
</evidence>
<name>A0A380PXS5_YERFR</name>
<dbReference type="Proteomes" id="UP000254835">
    <property type="component" value="Unassembled WGS sequence"/>
</dbReference>
<dbReference type="RefSeq" id="WP_032913266.1">
    <property type="nucleotide sequence ID" value="NZ_CP023964.1"/>
</dbReference>
<dbReference type="InterPro" id="IPR016181">
    <property type="entry name" value="Acyl_CoA_acyltransferase"/>
</dbReference>
<dbReference type="Gene3D" id="2.60.20.10">
    <property type="entry name" value="Crystallins"/>
    <property type="match status" value="2"/>
</dbReference>
<dbReference type="GeneID" id="57904508"/>
<evidence type="ECO:0000313" key="2">
    <source>
        <dbReference type="Proteomes" id="UP000254835"/>
    </source>
</evidence>
<dbReference type="Pfam" id="PF03995">
    <property type="entry name" value="Inhibitor_I36"/>
    <property type="match status" value="1"/>
</dbReference>
<dbReference type="Gene3D" id="3.40.630.30">
    <property type="match status" value="1"/>
</dbReference>
<protein>
    <submittedName>
        <fullName evidence="1">Acetyltransferase domain-containing protein</fullName>
    </submittedName>
</protein>
<gene>
    <name evidence="1" type="ORF">NCTC11470_03476</name>
</gene>
<dbReference type="SUPFAM" id="SSF49695">
    <property type="entry name" value="gamma-Crystallin-like"/>
    <property type="match status" value="1"/>
</dbReference>
<dbReference type="EMBL" id="UHJA01000001">
    <property type="protein sequence ID" value="SUP78358.1"/>
    <property type="molecule type" value="Genomic_DNA"/>
</dbReference>
<dbReference type="AlphaFoldDB" id="A0A380PXS5"/>